<dbReference type="PANTHER" id="PTHR11257:SF12">
    <property type="entry name" value="EJACULATORY BULB-SPECIFIC PROTEIN 3-RELATED"/>
    <property type="match status" value="1"/>
</dbReference>
<dbReference type="Proteomes" id="UP001307889">
    <property type="component" value="Chromosome 14"/>
</dbReference>
<accession>A0ABN7BD38</accession>
<dbReference type="InterPro" id="IPR036682">
    <property type="entry name" value="OS_D_A10/PebIII_sf"/>
</dbReference>
<gene>
    <name evidence="2" type="ORF">NTJ_15100</name>
</gene>
<dbReference type="PANTHER" id="PTHR11257">
    <property type="entry name" value="CHEMOSENSORY PROTEIN-RELATED"/>
    <property type="match status" value="1"/>
</dbReference>
<keyword evidence="3" id="KW-1185">Reference proteome</keyword>
<organism evidence="2 3">
    <name type="scientific">Nesidiocoris tenuis</name>
    <dbReference type="NCBI Taxonomy" id="355587"/>
    <lineage>
        <taxon>Eukaryota</taxon>
        <taxon>Metazoa</taxon>
        <taxon>Ecdysozoa</taxon>
        <taxon>Arthropoda</taxon>
        <taxon>Hexapoda</taxon>
        <taxon>Insecta</taxon>
        <taxon>Pterygota</taxon>
        <taxon>Neoptera</taxon>
        <taxon>Paraneoptera</taxon>
        <taxon>Hemiptera</taxon>
        <taxon>Heteroptera</taxon>
        <taxon>Panheteroptera</taxon>
        <taxon>Cimicomorpha</taxon>
        <taxon>Miridae</taxon>
        <taxon>Dicyphina</taxon>
        <taxon>Nesidiocoris</taxon>
    </lineage>
</organism>
<dbReference type="EMBL" id="AP028922">
    <property type="protein sequence ID" value="BET02282.1"/>
    <property type="molecule type" value="Genomic_DNA"/>
</dbReference>
<feature type="chain" id="PRO_5046216488" evidence="1">
    <location>
        <begin position="18"/>
        <end position="126"/>
    </location>
</feature>
<evidence type="ECO:0000313" key="3">
    <source>
        <dbReference type="Proteomes" id="UP001307889"/>
    </source>
</evidence>
<feature type="signal peptide" evidence="1">
    <location>
        <begin position="1"/>
        <end position="17"/>
    </location>
</feature>
<reference evidence="2 3" key="1">
    <citation type="submission" date="2023-09" db="EMBL/GenBank/DDBJ databases">
        <title>Nesidiocoris tenuis whole genome shotgun sequence.</title>
        <authorList>
            <person name="Shibata T."/>
            <person name="Shimoda M."/>
            <person name="Kobayashi T."/>
            <person name="Uehara T."/>
        </authorList>
    </citation>
    <scope>NUCLEOTIDE SEQUENCE [LARGE SCALE GENOMIC DNA]</scope>
    <source>
        <strain evidence="2 3">Japan</strain>
    </source>
</reference>
<dbReference type="SUPFAM" id="SSF100910">
    <property type="entry name" value="Chemosensory protein Csp2"/>
    <property type="match status" value="1"/>
</dbReference>
<evidence type="ECO:0000256" key="1">
    <source>
        <dbReference type="SAM" id="SignalP"/>
    </source>
</evidence>
<dbReference type="Gene3D" id="1.10.2080.10">
    <property type="entry name" value="Insect odorant-binding protein A10/Ejaculatory bulb-specific protein 3"/>
    <property type="match status" value="1"/>
</dbReference>
<dbReference type="Pfam" id="PF03392">
    <property type="entry name" value="OS-D"/>
    <property type="match status" value="1"/>
</dbReference>
<dbReference type="InterPro" id="IPR005055">
    <property type="entry name" value="A10/PebIII"/>
</dbReference>
<name>A0ABN7BD38_9HEMI</name>
<evidence type="ECO:0000313" key="2">
    <source>
        <dbReference type="EMBL" id="BET02282.1"/>
    </source>
</evidence>
<protein>
    <submittedName>
        <fullName evidence="2">Uncharacterized protein</fullName>
    </submittedName>
</protein>
<keyword evidence="1" id="KW-0732">Signal</keyword>
<sequence length="126" mass="14709">MYVPLYATVLCAVIVLADDTYTSKYDGINLNEVLKNERLYRAYFNCLANKGPCTREGKILKEALPEGLKNNCSKCTEHQKRGTNQVLRYLFKHRPEDMKVLEEIYDPEGVYRTKYADEMKTLMDER</sequence>
<proteinExistence type="predicted"/>